<name>A0AAE1CI71_9PEZI</name>
<reference evidence="3" key="2">
    <citation type="submission" date="2023-06" db="EMBL/GenBank/DDBJ databases">
        <authorList>
            <consortium name="Lawrence Berkeley National Laboratory"/>
            <person name="Haridas S."/>
            <person name="Hensen N."/>
            <person name="Bonometti L."/>
            <person name="Westerberg I."/>
            <person name="Brannstrom I.O."/>
            <person name="Guillou S."/>
            <person name="Cros-Aarteil S."/>
            <person name="Calhoun S."/>
            <person name="Kuo A."/>
            <person name="Mondo S."/>
            <person name="Pangilinan J."/>
            <person name="Riley R."/>
            <person name="Labutti K."/>
            <person name="Andreopoulos B."/>
            <person name="Lipzen A."/>
            <person name="Chen C."/>
            <person name="Yanf M."/>
            <person name="Daum C."/>
            <person name="Ng V."/>
            <person name="Clum A."/>
            <person name="Steindorff A."/>
            <person name="Ohm R."/>
            <person name="Martin F."/>
            <person name="Silar P."/>
            <person name="Natvig D."/>
            <person name="Lalanne C."/>
            <person name="Gautier V."/>
            <person name="Ament-Velasquez S.L."/>
            <person name="Kruys A."/>
            <person name="Hutchinson M.I."/>
            <person name="Powell A.J."/>
            <person name="Barry K."/>
            <person name="Miller A.N."/>
            <person name="Grigoriev I.V."/>
            <person name="Debuchy R."/>
            <person name="Gladieux P."/>
            <person name="Thoren M.H."/>
            <person name="Johannesson H."/>
        </authorList>
    </citation>
    <scope>NUCLEOTIDE SEQUENCE</scope>
    <source>
        <strain evidence="3">CBS 314.62</strain>
    </source>
</reference>
<reference evidence="3" key="1">
    <citation type="journal article" date="2023" name="Mol. Phylogenet. Evol.">
        <title>Genome-scale phylogeny and comparative genomics of the fungal order Sordariales.</title>
        <authorList>
            <person name="Hensen N."/>
            <person name="Bonometti L."/>
            <person name="Westerberg I."/>
            <person name="Brannstrom I.O."/>
            <person name="Guillou S."/>
            <person name="Cros-Aarteil S."/>
            <person name="Calhoun S."/>
            <person name="Haridas S."/>
            <person name="Kuo A."/>
            <person name="Mondo S."/>
            <person name="Pangilinan J."/>
            <person name="Riley R."/>
            <person name="LaButti K."/>
            <person name="Andreopoulos B."/>
            <person name="Lipzen A."/>
            <person name="Chen C."/>
            <person name="Yan M."/>
            <person name="Daum C."/>
            <person name="Ng V."/>
            <person name="Clum A."/>
            <person name="Steindorff A."/>
            <person name="Ohm R.A."/>
            <person name="Martin F."/>
            <person name="Silar P."/>
            <person name="Natvig D.O."/>
            <person name="Lalanne C."/>
            <person name="Gautier V."/>
            <person name="Ament-Velasquez S.L."/>
            <person name="Kruys A."/>
            <person name="Hutchinson M.I."/>
            <person name="Powell A.J."/>
            <person name="Barry K."/>
            <person name="Miller A.N."/>
            <person name="Grigoriev I.V."/>
            <person name="Debuchy R."/>
            <person name="Gladieux P."/>
            <person name="Hiltunen Thoren M."/>
            <person name="Johannesson H."/>
        </authorList>
    </citation>
    <scope>NUCLEOTIDE SEQUENCE</scope>
    <source>
        <strain evidence="3">CBS 314.62</strain>
    </source>
</reference>
<dbReference type="AlphaFoldDB" id="A0AAE1CI71"/>
<dbReference type="EMBL" id="JAULSO010000001">
    <property type="protein sequence ID" value="KAK3695457.1"/>
    <property type="molecule type" value="Genomic_DNA"/>
</dbReference>
<evidence type="ECO:0000313" key="3">
    <source>
        <dbReference type="EMBL" id="KAK3695457.1"/>
    </source>
</evidence>
<accession>A0AAE1CI71</accession>
<proteinExistence type="predicted"/>
<dbReference type="InterPro" id="IPR057227">
    <property type="entry name" value="DUF7905"/>
</dbReference>
<evidence type="ECO:0000259" key="2">
    <source>
        <dbReference type="Pfam" id="PF25482"/>
    </source>
</evidence>
<comment type="caution">
    <text evidence="3">The sequence shown here is derived from an EMBL/GenBank/DDBJ whole genome shotgun (WGS) entry which is preliminary data.</text>
</comment>
<organism evidence="3 4">
    <name type="scientific">Podospora appendiculata</name>
    <dbReference type="NCBI Taxonomy" id="314037"/>
    <lineage>
        <taxon>Eukaryota</taxon>
        <taxon>Fungi</taxon>
        <taxon>Dikarya</taxon>
        <taxon>Ascomycota</taxon>
        <taxon>Pezizomycotina</taxon>
        <taxon>Sordariomycetes</taxon>
        <taxon>Sordariomycetidae</taxon>
        <taxon>Sordariales</taxon>
        <taxon>Podosporaceae</taxon>
        <taxon>Podospora</taxon>
    </lineage>
</organism>
<feature type="region of interest" description="Disordered" evidence="1">
    <location>
        <begin position="419"/>
        <end position="445"/>
    </location>
</feature>
<protein>
    <recommendedName>
        <fullName evidence="2">DUF7905 domain-containing protein</fullName>
    </recommendedName>
</protein>
<feature type="compositionally biased region" description="Low complexity" evidence="1">
    <location>
        <begin position="146"/>
        <end position="156"/>
    </location>
</feature>
<dbReference type="Pfam" id="PF25482">
    <property type="entry name" value="DUF7905"/>
    <property type="match status" value="1"/>
</dbReference>
<dbReference type="Proteomes" id="UP001270362">
    <property type="component" value="Unassembled WGS sequence"/>
</dbReference>
<feature type="region of interest" description="Disordered" evidence="1">
    <location>
        <begin position="126"/>
        <end position="156"/>
    </location>
</feature>
<sequence>MSYNISGKEVYIGGSDKTSVQEAQDKLEVLLAIKKLPPMHAEHVLYAEDYVEPDLPQFTADTRYMANIDPKLVSSTLLDQTYLPDLEKSYTLIYQKGTSIRLCTFSEQKKYHLSLFGPRILPRTNISANPKGSSAKLNASPAKPDTSSANSNTQSSTARIKASSDFIDEIEAAMSRLLLTCPYRRGKVSVRAEFGRAILVGMDPTALAFNGPGQCSNGWQKYQLLEKLNSQIKHHGRSDVPIHFTKILCTNAHDVEDMITTKWEGTAAQVWQPAQQDSWTAYSFHCEVYDSVNPARFVIDIRSEKDNEFSYTIRSHATNHGVDDNEKTAVYVHGLLRNWDLRILVSHTNTDAMERRFGKFAAELAQSLRVPVKTSVIDLAFAAPNNFNIAIKRVRVLTKSRYLSPDSLSALEITKVEQLDVGPQPNNADSSGDKDQERYARSWTPEQTRALKTKGQVPRWYEASVISTVMEKAFLDNERLHIGEKSKWAVDDLNLATIHRPALQTLTKMDQVGGGEDNGIPQTRATQVLKPNKTPFTIPGL</sequence>
<feature type="compositionally biased region" description="Basic and acidic residues" evidence="1">
    <location>
        <begin position="431"/>
        <end position="440"/>
    </location>
</feature>
<feature type="domain" description="DUF7905" evidence="2">
    <location>
        <begin position="168"/>
        <end position="492"/>
    </location>
</feature>
<evidence type="ECO:0000256" key="1">
    <source>
        <dbReference type="SAM" id="MobiDB-lite"/>
    </source>
</evidence>
<feature type="compositionally biased region" description="Polar residues" evidence="1">
    <location>
        <begin position="126"/>
        <end position="137"/>
    </location>
</feature>
<gene>
    <name evidence="3" type="ORF">B0T22DRAFT_455332</name>
</gene>
<evidence type="ECO:0000313" key="4">
    <source>
        <dbReference type="Proteomes" id="UP001270362"/>
    </source>
</evidence>
<keyword evidence="4" id="KW-1185">Reference proteome</keyword>